<comment type="similarity">
    <text evidence="1">Belongs to the peptidase C1 family.</text>
</comment>
<evidence type="ECO:0000259" key="2">
    <source>
        <dbReference type="SMART" id="SM00645"/>
    </source>
</evidence>
<dbReference type="InterPro" id="IPR013128">
    <property type="entry name" value="Peptidase_C1A"/>
</dbReference>
<protein>
    <submittedName>
        <fullName evidence="3">Cathepsin B</fullName>
    </submittedName>
    <submittedName>
        <fullName evidence="4">Cathepsin_B</fullName>
    </submittedName>
</protein>
<evidence type="ECO:0000313" key="5">
    <source>
        <dbReference type="Proteomes" id="UP001642409"/>
    </source>
</evidence>
<feature type="domain" description="Peptidase C1A papain C-terminal" evidence="2">
    <location>
        <begin position="81"/>
        <end position="316"/>
    </location>
</feature>
<dbReference type="GO" id="GO:0006508">
    <property type="term" value="P:proteolysis"/>
    <property type="evidence" value="ECO:0007669"/>
    <property type="project" value="InterPro"/>
</dbReference>
<evidence type="ECO:0000313" key="4">
    <source>
        <dbReference type="EMBL" id="CAL6078424.1"/>
    </source>
</evidence>
<accession>A0AA86N4C0</accession>
<sequence length="317" mass="36739">MDKTDINYLLLFIECFHSSYTKLNRIWNLKNIPDLTWVPKIPVFLQNMSDSQLDDYFRPKPFQKRYSMQTQEQNTSNNSDYPESFDWTVNRPECINFVSQMGVCDASDTFTVFHMLSDQRCIKGLDSERIQYSEQYYMSCNNTEQICDDYEFGHLDDHGTQLSKVLDFLFLHGSVPSQCVQYLSGLSGKSYKCPTQCDDGSELPRLIRIQQSVTVASSSDYWSKYFDDQLKQAITVNGPAEIVFKGYEDLVYYSSGIYTHQFGNYLKQYRGEVVGWGNEDGVLFWKLKMPLGEEWGENGFLRIAQTELDPYASSITV</sequence>
<comment type="caution">
    <text evidence="3">The sequence shown here is derived from an EMBL/GenBank/DDBJ whole genome shotgun (WGS) entry which is preliminary data.</text>
</comment>
<name>A0AA86N4C0_9EUKA</name>
<gene>
    <name evidence="4" type="ORF">HINF_LOCUS58896</name>
    <name evidence="3" type="ORF">HINF_LOCUS95</name>
</gene>
<dbReference type="SMART" id="SM00645">
    <property type="entry name" value="Pept_C1"/>
    <property type="match status" value="1"/>
</dbReference>
<dbReference type="EMBL" id="CAXDID020000334">
    <property type="protein sequence ID" value="CAL6078424.1"/>
    <property type="molecule type" value="Genomic_DNA"/>
</dbReference>
<dbReference type="InterPro" id="IPR038765">
    <property type="entry name" value="Papain-like_cys_pep_sf"/>
</dbReference>
<dbReference type="Proteomes" id="UP001642409">
    <property type="component" value="Unassembled WGS sequence"/>
</dbReference>
<dbReference type="InterPro" id="IPR000668">
    <property type="entry name" value="Peptidase_C1A_C"/>
</dbReference>
<dbReference type="PANTHER" id="PTHR12411">
    <property type="entry name" value="CYSTEINE PROTEASE FAMILY C1-RELATED"/>
    <property type="match status" value="1"/>
</dbReference>
<dbReference type="Gene3D" id="3.90.70.10">
    <property type="entry name" value="Cysteine proteinases"/>
    <property type="match status" value="1"/>
</dbReference>
<dbReference type="SUPFAM" id="SSF54001">
    <property type="entry name" value="Cysteine proteinases"/>
    <property type="match status" value="1"/>
</dbReference>
<reference evidence="4 5" key="2">
    <citation type="submission" date="2024-07" db="EMBL/GenBank/DDBJ databases">
        <authorList>
            <person name="Akdeniz Z."/>
        </authorList>
    </citation>
    <scope>NUCLEOTIDE SEQUENCE [LARGE SCALE GENOMIC DNA]</scope>
</reference>
<proteinExistence type="inferred from homology"/>
<evidence type="ECO:0000313" key="3">
    <source>
        <dbReference type="EMBL" id="CAI9912450.1"/>
    </source>
</evidence>
<dbReference type="Pfam" id="PF00112">
    <property type="entry name" value="Peptidase_C1"/>
    <property type="match status" value="1"/>
</dbReference>
<reference evidence="3" key="1">
    <citation type="submission" date="2023-06" db="EMBL/GenBank/DDBJ databases">
        <authorList>
            <person name="Kurt Z."/>
        </authorList>
    </citation>
    <scope>NUCLEOTIDE SEQUENCE</scope>
</reference>
<dbReference type="GO" id="GO:0008234">
    <property type="term" value="F:cysteine-type peptidase activity"/>
    <property type="evidence" value="ECO:0007669"/>
    <property type="project" value="InterPro"/>
</dbReference>
<keyword evidence="5" id="KW-1185">Reference proteome</keyword>
<dbReference type="EMBL" id="CATOUU010000002">
    <property type="protein sequence ID" value="CAI9912450.1"/>
    <property type="molecule type" value="Genomic_DNA"/>
</dbReference>
<dbReference type="AlphaFoldDB" id="A0AA86N4C0"/>
<organism evidence="3">
    <name type="scientific">Hexamita inflata</name>
    <dbReference type="NCBI Taxonomy" id="28002"/>
    <lineage>
        <taxon>Eukaryota</taxon>
        <taxon>Metamonada</taxon>
        <taxon>Diplomonadida</taxon>
        <taxon>Hexamitidae</taxon>
        <taxon>Hexamitinae</taxon>
        <taxon>Hexamita</taxon>
    </lineage>
</organism>
<evidence type="ECO:0000256" key="1">
    <source>
        <dbReference type="ARBA" id="ARBA00008455"/>
    </source>
</evidence>